<evidence type="ECO:0000259" key="4">
    <source>
        <dbReference type="PROSITE" id="PS50089"/>
    </source>
</evidence>
<keyword evidence="3" id="KW-0812">Transmembrane</keyword>
<dbReference type="FunFam" id="3.30.40.10:FF:000539">
    <property type="entry name" value="Ring finger domain protein"/>
    <property type="match status" value="1"/>
</dbReference>
<keyword evidence="3" id="KW-0472">Membrane</keyword>
<dbReference type="SUPFAM" id="SSF57850">
    <property type="entry name" value="RING/U-box"/>
    <property type="match status" value="1"/>
</dbReference>
<dbReference type="AlphaFoldDB" id="A0A8H7ANV1"/>
<dbReference type="GO" id="GO:0006511">
    <property type="term" value="P:ubiquitin-dependent protein catabolic process"/>
    <property type="evidence" value="ECO:0007669"/>
    <property type="project" value="TreeGrafter"/>
</dbReference>
<protein>
    <recommendedName>
        <fullName evidence="4">RING-type domain-containing protein</fullName>
    </recommendedName>
</protein>
<dbReference type="SMART" id="SM00184">
    <property type="entry name" value="RING"/>
    <property type="match status" value="1"/>
</dbReference>
<dbReference type="PANTHER" id="PTHR22765:SF434">
    <property type="entry name" value="GB|AAD18119.1-RELATED"/>
    <property type="match status" value="1"/>
</dbReference>
<keyword evidence="1" id="KW-0863">Zinc-finger</keyword>
<keyword evidence="1" id="KW-0862">Zinc</keyword>
<dbReference type="InterPro" id="IPR001841">
    <property type="entry name" value="Znf_RING"/>
</dbReference>
<feature type="region of interest" description="Disordered" evidence="2">
    <location>
        <begin position="1"/>
        <end position="23"/>
    </location>
</feature>
<evidence type="ECO:0000313" key="5">
    <source>
        <dbReference type="EMBL" id="KAF7511472.1"/>
    </source>
</evidence>
<comment type="caution">
    <text evidence="5">The sequence shown here is derived from an EMBL/GenBank/DDBJ whole genome shotgun (WGS) entry which is preliminary data.</text>
</comment>
<feature type="compositionally biased region" description="Basic and acidic residues" evidence="2">
    <location>
        <begin position="288"/>
        <end position="300"/>
    </location>
</feature>
<feature type="compositionally biased region" description="Polar residues" evidence="2">
    <location>
        <begin position="186"/>
        <end position="195"/>
    </location>
</feature>
<organism evidence="5 6">
    <name type="scientific">Endocarpon pusillum</name>
    <dbReference type="NCBI Taxonomy" id="364733"/>
    <lineage>
        <taxon>Eukaryota</taxon>
        <taxon>Fungi</taxon>
        <taxon>Dikarya</taxon>
        <taxon>Ascomycota</taxon>
        <taxon>Pezizomycotina</taxon>
        <taxon>Eurotiomycetes</taxon>
        <taxon>Chaetothyriomycetidae</taxon>
        <taxon>Verrucariales</taxon>
        <taxon>Verrucariaceae</taxon>
        <taxon>Endocarpon</taxon>
    </lineage>
</organism>
<dbReference type="GO" id="GO:0005737">
    <property type="term" value="C:cytoplasm"/>
    <property type="evidence" value="ECO:0007669"/>
    <property type="project" value="TreeGrafter"/>
</dbReference>
<dbReference type="GO" id="GO:0061630">
    <property type="term" value="F:ubiquitin protein ligase activity"/>
    <property type="evidence" value="ECO:0007669"/>
    <property type="project" value="TreeGrafter"/>
</dbReference>
<dbReference type="CDD" id="cd16473">
    <property type="entry name" value="RING-H2_RNF103"/>
    <property type="match status" value="1"/>
</dbReference>
<feature type="compositionally biased region" description="Low complexity" evidence="2">
    <location>
        <begin position="395"/>
        <end position="410"/>
    </location>
</feature>
<dbReference type="EMBL" id="JAACFV010000020">
    <property type="protein sequence ID" value="KAF7511472.1"/>
    <property type="molecule type" value="Genomic_DNA"/>
</dbReference>
<evidence type="ECO:0000256" key="2">
    <source>
        <dbReference type="SAM" id="MobiDB-lite"/>
    </source>
</evidence>
<feature type="region of interest" description="Disordered" evidence="2">
    <location>
        <begin position="288"/>
        <end position="310"/>
    </location>
</feature>
<evidence type="ECO:0000313" key="6">
    <source>
        <dbReference type="Proteomes" id="UP000606974"/>
    </source>
</evidence>
<accession>A0A8H7ANV1</accession>
<feature type="domain" description="RING-type" evidence="4">
    <location>
        <begin position="238"/>
        <end position="280"/>
    </location>
</feature>
<feature type="compositionally biased region" description="Low complexity" evidence="2">
    <location>
        <begin position="456"/>
        <end position="467"/>
    </location>
</feature>
<sequence>MSAPSSTPAGPPASSSPPAADHNSNPTNSPLLFFVALGFGVVFTNLWIIVGVKYCFRYNQRNRQLRNGEEGEPIEIGAVPRAHRRRREKKLMTIDEVNERFPLTKYKQWRSTRAEEGLPTAGGIIAPQSRAASVKNEEGVVLPIQPLSNSEADAEASKDVAASPSSPTFPLSNQTAEKDFAAQPAPAQQSNTVASTKDPKSVTEPHKNSIADDEDDDDVDHIQPTVPAELLPNPGDTCAICLDTIEDDDDVRGLSCGHAFHASCVDPWLTSRRACCPLCKADYYVPKPRNEASENDEASRTRARPNMPASPPFAFLGGQTSRMLPFVGNEPSSERTASLGGRTRMVLPGRFMTIIYADNADRRGYGFPQVVREPRPEGESTGRRWSRNRSRSVPNIGQAGNANNGNNATGEGDEQQTQRRGSSWRERLRSIPSLPTIPMLGGRSRSAMPGTTGESQPRQQQQPQPQQDVSPGQLEAGTAPAHDSTTRPTPA</sequence>
<keyword evidence="6" id="KW-1185">Reference proteome</keyword>
<feature type="compositionally biased region" description="Basic and acidic residues" evidence="2">
    <location>
        <begin position="197"/>
        <end position="210"/>
    </location>
</feature>
<dbReference type="PANTHER" id="PTHR22765">
    <property type="entry name" value="RING FINGER AND PROTEASE ASSOCIATED DOMAIN-CONTAINING"/>
    <property type="match status" value="1"/>
</dbReference>
<feature type="compositionally biased region" description="Polar residues" evidence="2">
    <location>
        <begin position="163"/>
        <end position="175"/>
    </location>
</feature>
<feature type="transmembrane region" description="Helical" evidence="3">
    <location>
        <begin position="31"/>
        <end position="56"/>
    </location>
</feature>
<proteinExistence type="predicted"/>
<dbReference type="InterPro" id="IPR051826">
    <property type="entry name" value="E3_ubiquitin-ligase_domain"/>
</dbReference>
<keyword evidence="1" id="KW-0479">Metal-binding</keyword>
<gene>
    <name evidence="5" type="ORF">GJ744_004661</name>
</gene>
<evidence type="ECO:0000256" key="3">
    <source>
        <dbReference type="SAM" id="Phobius"/>
    </source>
</evidence>
<feature type="region of interest" description="Disordered" evidence="2">
    <location>
        <begin position="152"/>
        <end position="230"/>
    </location>
</feature>
<feature type="compositionally biased region" description="Basic and acidic residues" evidence="2">
    <location>
        <begin position="372"/>
        <end position="382"/>
    </location>
</feature>
<reference evidence="5" key="1">
    <citation type="submission" date="2020-02" db="EMBL/GenBank/DDBJ databases">
        <authorList>
            <person name="Palmer J.M."/>
        </authorList>
    </citation>
    <scope>NUCLEOTIDE SEQUENCE</scope>
    <source>
        <strain evidence="5">EPUS1.4</strain>
        <tissue evidence="5">Thallus</tissue>
    </source>
</reference>
<dbReference type="Gene3D" id="3.30.40.10">
    <property type="entry name" value="Zinc/RING finger domain, C3HC4 (zinc finger)"/>
    <property type="match status" value="1"/>
</dbReference>
<name>A0A8H7ANV1_9EURO</name>
<dbReference type="GO" id="GO:0008270">
    <property type="term" value="F:zinc ion binding"/>
    <property type="evidence" value="ECO:0007669"/>
    <property type="project" value="UniProtKB-KW"/>
</dbReference>
<dbReference type="OrthoDB" id="8062037at2759"/>
<keyword evidence="3" id="KW-1133">Transmembrane helix</keyword>
<dbReference type="Pfam" id="PF13639">
    <property type="entry name" value="zf-RING_2"/>
    <property type="match status" value="1"/>
</dbReference>
<feature type="region of interest" description="Disordered" evidence="2">
    <location>
        <begin position="366"/>
        <end position="491"/>
    </location>
</feature>
<dbReference type="PROSITE" id="PS50089">
    <property type="entry name" value="ZF_RING_2"/>
    <property type="match status" value="1"/>
</dbReference>
<dbReference type="InterPro" id="IPR013083">
    <property type="entry name" value="Znf_RING/FYVE/PHD"/>
</dbReference>
<dbReference type="Proteomes" id="UP000606974">
    <property type="component" value="Unassembled WGS sequence"/>
</dbReference>
<evidence type="ECO:0000256" key="1">
    <source>
        <dbReference type="PROSITE-ProRule" id="PRU00175"/>
    </source>
</evidence>